<comment type="subcellular location">
    <subcellularLocation>
        <location evidence="1">Host cell</location>
    </subcellularLocation>
    <subcellularLocation>
        <location evidence="2">Secreted</location>
    </subcellularLocation>
</comment>
<sequence>MADQIFTLLCLVDGEATSRAFSVEISPSKTVDYLKKLIKAEKAPEFDDFAADKLTLWRASVTIIDDDELPFLLGSLDEKKKLSPATRLSKLFAEESPEDTINIIVQRPQQ</sequence>
<comment type="caution">
    <text evidence="5">The sequence shown here is derived from an EMBL/GenBank/DDBJ whole genome shotgun (WGS) entry which is preliminary data.</text>
</comment>
<evidence type="ECO:0000256" key="2">
    <source>
        <dbReference type="ARBA" id="ARBA00004613"/>
    </source>
</evidence>
<evidence type="ECO:0000259" key="4">
    <source>
        <dbReference type="Pfam" id="PF20147"/>
    </source>
</evidence>
<evidence type="ECO:0000313" key="6">
    <source>
        <dbReference type="Proteomes" id="UP000780801"/>
    </source>
</evidence>
<dbReference type="Proteomes" id="UP000780801">
    <property type="component" value="Unassembled WGS sequence"/>
</dbReference>
<dbReference type="Pfam" id="PF20147">
    <property type="entry name" value="Crinkler"/>
    <property type="match status" value="1"/>
</dbReference>
<evidence type="ECO:0000256" key="1">
    <source>
        <dbReference type="ARBA" id="ARBA00004340"/>
    </source>
</evidence>
<evidence type="ECO:0000256" key="3">
    <source>
        <dbReference type="ARBA" id="ARBA00022525"/>
    </source>
</evidence>
<reference evidence="5" key="1">
    <citation type="journal article" date="2020" name="Fungal Divers.">
        <title>Resolving the Mortierellaceae phylogeny through synthesis of multi-gene phylogenetics and phylogenomics.</title>
        <authorList>
            <person name="Vandepol N."/>
            <person name="Liber J."/>
            <person name="Desiro A."/>
            <person name="Na H."/>
            <person name="Kennedy M."/>
            <person name="Barry K."/>
            <person name="Grigoriev I.V."/>
            <person name="Miller A.N."/>
            <person name="O'Donnell K."/>
            <person name="Stajich J.E."/>
            <person name="Bonito G."/>
        </authorList>
    </citation>
    <scope>NUCLEOTIDE SEQUENCE</scope>
    <source>
        <strain evidence="5">KOD1015</strain>
    </source>
</reference>
<keyword evidence="3" id="KW-0964">Secreted</keyword>
<keyword evidence="6" id="KW-1185">Reference proteome</keyword>
<dbReference type="GO" id="GO:0005576">
    <property type="term" value="C:extracellular region"/>
    <property type="evidence" value="ECO:0007669"/>
    <property type="project" value="UniProtKB-SubCell"/>
</dbReference>
<accession>A0A9P6FUM3</accession>
<proteinExistence type="predicted"/>
<protein>
    <recommendedName>
        <fullName evidence="4">Crinkler effector protein N-terminal domain-containing protein</fullName>
    </recommendedName>
</protein>
<dbReference type="AlphaFoldDB" id="A0A9P6FUM3"/>
<feature type="non-terminal residue" evidence="5">
    <location>
        <position position="110"/>
    </location>
</feature>
<name>A0A9P6FUM3_9FUNG</name>
<dbReference type="EMBL" id="JAABOA010001369">
    <property type="protein sequence ID" value="KAF9581687.1"/>
    <property type="molecule type" value="Genomic_DNA"/>
</dbReference>
<dbReference type="InterPro" id="IPR045379">
    <property type="entry name" value="Crinkler_N"/>
</dbReference>
<dbReference type="GO" id="GO:0043657">
    <property type="term" value="C:host cell"/>
    <property type="evidence" value="ECO:0007669"/>
    <property type="project" value="UniProtKB-SubCell"/>
</dbReference>
<dbReference type="OrthoDB" id="2673191at2759"/>
<gene>
    <name evidence="5" type="ORF">BGW38_001202</name>
</gene>
<organism evidence="5 6">
    <name type="scientific">Lunasporangiospora selenospora</name>
    <dbReference type="NCBI Taxonomy" id="979761"/>
    <lineage>
        <taxon>Eukaryota</taxon>
        <taxon>Fungi</taxon>
        <taxon>Fungi incertae sedis</taxon>
        <taxon>Mucoromycota</taxon>
        <taxon>Mortierellomycotina</taxon>
        <taxon>Mortierellomycetes</taxon>
        <taxon>Mortierellales</taxon>
        <taxon>Mortierellaceae</taxon>
        <taxon>Lunasporangiospora</taxon>
    </lineage>
</organism>
<evidence type="ECO:0000313" key="5">
    <source>
        <dbReference type="EMBL" id="KAF9581687.1"/>
    </source>
</evidence>
<feature type="domain" description="Crinkler effector protein N-terminal" evidence="4">
    <location>
        <begin position="7"/>
        <end position="106"/>
    </location>
</feature>